<evidence type="ECO:0000313" key="2">
    <source>
        <dbReference type="Proteomes" id="UP000597762"/>
    </source>
</evidence>
<organism evidence="1 2">
    <name type="scientific">Acanthosepion pharaonis</name>
    <name type="common">Pharaoh cuttlefish</name>
    <name type="synonym">Sepia pharaonis</name>
    <dbReference type="NCBI Taxonomy" id="158019"/>
    <lineage>
        <taxon>Eukaryota</taxon>
        <taxon>Metazoa</taxon>
        <taxon>Spiralia</taxon>
        <taxon>Lophotrochozoa</taxon>
        <taxon>Mollusca</taxon>
        <taxon>Cephalopoda</taxon>
        <taxon>Coleoidea</taxon>
        <taxon>Decapodiformes</taxon>
        <taxon>Sepiida</taxon>
        <taxon>Sepiina</taxon>
        <taxon>Sepiidae</taxon>
        <taxon>Acanthosepion</taxon>
    </lineage>
</organism>
<protein>
    <submittedName>
        <fullName evidence="1">Uncharacterized protein</fullName>
    </submittedName>
</protein>
<accession>A0A812EDN8</accession>
<reference evidence="1" key="1">
    <citation type="submission" date="2021-01" db="EMBL/GenBank/DDBJ databases">
        <authorList>
            <person name="Li R."/>
            <person name="Bekaert M."/>
        </authorList>
    </citation>
    <scope>NUCLEOTIDE SEQUENCE</scope>
    <source>
        <strain evidence="1">Farmed</strain>
    </source>
</reference>
<gene>
    <name evidence="1" type="ORF">SPHA_73267</name>
</gene>
<proteinExistence type="predicted"/>
<name>A0A812EDN8_ACAPH</name>
<dbReference type="AlphaFoldDB" id="A0A812EDN8"/>
<evidence type="ECO:0000313" key="1">
    <source>
        <dbReference type="EMBL" id="CAE1323393.1"/>
    </source>
</evidence>
<dbReference type="Proteomes" id="UP000597762">
    <property type="component" value="Unassembled WGS sequence"/>
</dbReference>
<keyword evidence="2" id="KW-1185">Reference proteome</keyword>
<dbReference type="EMBL" id="CAHIKZ030005370">
    <property type="protein sequence ID" value="CAE1323393.1"/>
    <property type="molecule type" value="Genomic_DNA"/>
</dbReference>
<comment type="caution">
    <text evidence="1">The sequence shown here is derived from an EMBL/GenBank/DDBJ whole genome shotgun (WGS) entry which is preliminary data.</text>
</comment>
<sequence length="397" mass="45678">MRSLKFRHLITLYFRWLPLELFSLHQSPNPYLSLSQIPSSNHALLSLAAFGTLFPPSKAIMNSFPSIKAIMVSQIPSSSLYFRWLPFGTLFPPSAIMSLSNSLYFRWLPLELFPPSSHYRSLKFRHLITLYFRWLPLNSFPSIKAYVSQIPSSNHALLSLVALRLFSPPKPLWVFSQIPLFPPSKPLWISQIPSSNQALLSLVCPLELFSPPSKPYESLKFRLSQFHHLITLYFRWLPLELFPSIKAIMESLKFRHLITLSLSFLVLHQPLRLFLSKFRHLIRSTFVGCLASFPLHQSHYDSLKFLSQIPSSNHIYFRWLPFELFLPLLAIMSLSNSVINHALLSLSLPELFSLHRIMVSSSNPSSNALSTFVGCLWNSFPSIKAITVLLNSFFLHH</sequence>